<evidence type="ECO:0000256" key="1">
    <source>
        <dbReference type="ARBA" id="ARBA00004251"/>
    </source>
</evidence>
<dbReference type="InterPro" id="IPR007110">
    <property type="entry name" value="Ig-like_dom"/>
</dbReference>
<accession>A0A6I9YEH0</accession>
<evidence type="ECO:0000259" key="19">
    <source>
        <dbReference type="PROSITE" id="PS50835"/>
    </source>
</evidence>
<dbReference type="FunFam" id="2.60.40.10:FF:000363">
    <property type="entry name" value="neurofascin isoform X1"/>
    <property type="match status" value="1"/>
</dbReference>
<dbReference type="GO" id="GO:0030424">
    <property type="term" value="C:axon"/>
    <property type="evidence" value="ECO:0007669"/>
    <property type="project" value="UniProtKB-ARBA"/>
</dbReference>
<keyword evidence="4 17" id="KW-0812">Transmembrane</keyword>
<keyword evidence="5 18" id="KW-0732">Signal</keyword>
<dbReference type="PROSITE" id="PS50853">
    <property type="entry name" value="FN3"/>
    <property type="match status" value="4"/>
</dbReference>
<evidence type="ECO:0000259" key="20">
    <source>
        <dbReference type="PROSITE" id="PS50853"/>
    </source>
</evidence>
<proteinExistence type="inferred from homology"/>
<dbReference type="FunFam" id="2.60.40.10:FF:000005">
    <property type="entry name" value="Neuronal cell adhesion molecule"/>
    <property type="match status" value="1"/>
</dbReference>
<feature type="domain" description="Ig-like" evidence="19">
    <location>
        <begin position="358"/>
        <end position="445"/>
    </location>
</feature>
<dbReference type="CDD" id="cd00063">
    <property type="entry name" value="FN3"/>
    <property type="match status" value="4"/>
</dbReference>
<evidence type="ECO:0000256" key="8">
    <source>
        <dbReference type="ARBA" id="ARBA00022989"/>
    </source>
</evidence>
<dbReference type="Pfam" id="PF13882">
    <property type="entry name" value="Bravo_FIGEY"/>
    <property type="match status" value="1"/>
</dbReference>
<evidence type="ECO:0000256" key="15">
    <source>
        <dbReference type="ARBA" id="ARBA00081738"/>
    </source>
</evidence>
<evidence type="ECO:0000256" key="17">
    <source>
        <dbReference type="SAM" id="Phobius"/>
    </source>
</evidence>
<dbReference type="SUPFAM" id="SSF49265">
    <property type="entry name" value="Fibronectin type III"/>
    <property type="match status" value="2"/>
</dbReference>
<reference evidence="22" key="1">
    <citation type="submission" date="2025-08" db="UniProtKB">
        <authorList>
            <consortium name="RefSeq"/>
        </authorList>
    </citation>
    <scope>IDENTIFICATION</scope>
    <source>
        <tissue evidence="22">Skeletal muscle</tissue>
    </source>
</reference>
<dbReference type="PANTHER" id="PTHR12231">
    <property type="entry name" value="CTX-RELATED TYPE I TRANSMEMBRANE PROTEIN"/>
    <property type="match status" value="1"/>
</dbReference>
<gene>
    <name evidence="22" type="primary">NRCAM</name>
</gene>
<dbReference type="FunFam" id="2.60.40.10:FF:000057">
    <property type="entry name" value="neural cell adhesion molecule L1"/>
    <property type="match status" value="1"/>
</dbReference>
<dbReference type="InterPro" id="IPR051170">
    <property type="entry name" value="Neural/epithelial_adhesion"/>
</dbReference>
<dbReference type="FunFam" id="2.60.40.10:FF:000078">
    <property type="entry name" value="Neuronal cell adhesion molecule"/>
    <property type="match status" value="1"/>
</dbReference>
<evidence type="ECO:0000256" key="5">
    <source>
        <dbReference type="ARBA" id="ARBA00022729"/>
    </source>
</evidence>
<keyword evidence="3" id="KW-1003">Cell membrane</keyword>
<evidence type="ECO:0000256" key="4">
    <source>
        <dbReference type="ARBA" id="ARBA00022692"/>
    </source>
</evidence>
<dbReference type="FunFam" id="2.60.40.10:FF:000114">
    <property type="entry name" value="Neuronal cell adhesion molecule"/>
    <property type="match status" value="1"/>
</dbReference>
<feature type="chain" id="PRO_5027002408" description="Neuronal cell adhesion molecule" evidence="18">
    <location>
        <begin position="24"/>
        <end position="1186"/>
    </location>
</feature>
<name>A0A6I9YEH0_9SAUR</name>
<feature type="domain" description="Fibronectin type-III" evidence="20">
    <location>
        <begin position="941"/>
        <end position="1038"/>
    </location>
</feature>
<dbReference type="RefSeq" id="XP_013922400.1">
    <property type="nucleotide sequence ID" value="XM_014066925.1"/>
</dbReference>
<feature type="compositionally biased region" description="Basic and acidic residues" evidence="16">
    <location>
        <begin position="1123"/>
        <end position="1132"/>
    </location>
</feature>
<feature type="transmembrane region" description="Helical" evidence="17">
    <location>
        <begin position="1051"/>
        <end position="1072"/>
    </location>
</feature>
<dbReference type="PROSITE" id="PS50835">
    <property type="entry name" value="IG_LIKE"/>
    <property type="match status" value="6"/>
</dbReference>
<dbReference type="InterPro" id="IPR003599">
    <property type="entry name" value="Ig_sub"/>
</dbReference>
<evidence type="ECO:0000256" key="9">
    <source>
        <dbReference type="ARBA" id="ARBA00023136"/>
    </source>
</evidence>
<dbReference type="FunFam" id="2.60.40.10:FF:000038">
    <property type="entry name" value="Neuronal cell adhesion molecule"/>
    <property type="match status" value="1"/>
</dbReference>
<dbReference type="InterPro" id="IPR036116">
    <property type="entry name" value="FN3_sf"/>
</dbReference>
<protein>
    <recommendedName>
        <fullName evidence="13">Neuronal cell adhesion molecule</fullName>
    </recommendedName>
    <alternativeName>
        <fullName evidence="15">Neuronal surface protein Bravo</fullName>
    </alternativeName>
    <alternativeName>
        <fullName evidence="14">NgCAM-related cell adhesion molecule</fullName>
    </alternativeName>
</protein>
<keyword evidence="7" id="KW-0130">Cell adhesion</keyword>
<dbReference type="FunFam" id="2.60.40.10:FF:000100">
    <property type="entry name" value="Neuronal cell adhesion molecule a"/>
    <property type="match status" value="1"/>
</dbReference>
<feature type="domain" description="Ig-like" evidence="19">
    <location>
        <begin position="451"/>
        <end position="538"/>
    </location>
</feature>
<sequence>MDIHSISGKSIHLVLFLCQIITALDVPLDSKLLEELSQPPTITQQSPKDYIIDPRENILIQCEAKGKPSPTFSWTRNGTHFDIDKDSRIRMKPHSGTLLINLITEENGGKAELYEGVYQCTARNVLGAAISNNIVIRASRSPLWTKEKLVPIRVTEGQYTIIPCRPPAGLPPPIIFWMDNSFQKLPQNNRVSQSLNGDLYFSNVIQEDSREDYICYARFNHTQTIQQKQPISLRVEPVDSLNETLTANMSDSDFYGVRFYSERQPTLLTPAGNASSKIELRGNTLMLECIAEGLPTPLIRWSKEGGDLPVNRTLFDNFHKTLKIIDVSQADSGKYKCMATNRLGSAYHVITVNVKAAPYWIREPSNLVLSPGEDGSLICRTSGNPKPSINWLANGIPVEIAPEEPSRKVDGDTIIFTNVQERSSAVYQCNASNEYGYLLANAFVNILAEPPRILTPYNKLYQVIENNPALLDCVFFGSPMPETEWFQGMKGSILQGNQYVFHNNGTLEILKAQKDSSGTYTCIARNKLGKAQNNVQLEIKEPTMIIKQPEYKVVQRMEQVFFECIIKYDATLIPTVIWLKENDELPDDGRFIVGKYNLTIMNVTDKDGGEYTCLANTTLDSVSANAVLTIVDRPNPPYDLELTDHLERSVQLTWIPGNENNSPITGYIIEYEDALHEPGTWNYQMEVPGVFTTVKLKLSPYVNYSFRVIALNEIGRSQPSQASEKYFTKPAKPDDNPINVHGIGTEPNNLVITWKPLTDFQSNGPGLQYKVSWQQNDGEDEWTSVTVANVSKYIVADTPTFVPYEIKVQALNDLGLAPDPLTIIGHSGEDLPMIAPGNLQVQVVNSTLVKVQWDPVPLKFVRGHLQGYKIYYWKVKHLSGKIKQHVEKRMLTFSGNRTHGMVPGLEPFSSYKLNVRVFNGKGEGPASQDETFKTPEGVPSAPTFLKITNQNLDTLTLEWGPPSHPNGVLLGYTLKFQPINSTHELGHLEEINIPANETSLILSNLNYSTRYKFYFYAQTSVGPGSQITEEAVIIMNGAKASRQVDIATQGWFIGLMCAVALLILILLVICFIRRNKGGKYPVKEKEDAHGDPEIQPMKEDDGTLGEYSDMDDHKPLKKGSRSPSDRTVKKEDSDDSLVDYGEGVNGQFNEDGSFIGQYSGKKEKEPAEGNESSEAPSPVNAMNSFV</sequence>
<feature type="region of interest" description="Disordered" evidence="16">
    <location>
        <begin position="1081"/>
        <end position="1186"/>
    </location>
</feature>
<dbReference type="SMART" id="SM00060">
    <property type="entry name" value="FN3"/>
    <property type="match status" value="4"/>
</dbReference>
<dbReference type="SMART" id="SM00409">
    <property type="entry name" value="IG"/>
    <property type="match status" value="6"/>
</dbReference>
<dbReference type="PANTHER" id="PTHR12231:SF257">
    <property type="entry name" value="NEURAL CELL ADHESION MOLECULE L1-LIKE PROTEIN"/>
    <property type="match status" value="1"/>
</dbReference>
<dbReference type="InterPro" id="IPR026966">
    <property type="entry name" value="Neurofascin/L1/NrCAM_C"/>
</dbReference>
<keyword evidence="6" id="KW-0677">Repeat</keyword>
<dbReference type="InterPro" id="IPR013783">
    <property type="entry name" value="Ig-like_fold"/>
</dbReference>
<dbReference type="InterPro" id="IPR003598">
    <property type="entry name" value="Ig_sub2"/>
</dbReference>
<dbReference type="Pfam" id="PF00041">
    <property type="entry name" value="fn3"/>
    <property type="match status" value="4"/>
</dbReference>
<evidence type="ECO:0000256" key="16">
    <source>
        <dbReference type="SAM" id="MobiDB-lite"/>
    </source>
</evidence>
<dbReference type="Gene3D" id="2.60.40.10">
    <property type="entry name" value="Immunoglobulins"/>
    <property type="match status" value="10"/>
</dbReference>
<keyword evidence="10" id="KW-1015">Disulfide bond</keyword>
<comment type="subcellular location">
    <subcellularLocation>
        <location evidence="1">Cell membrane</location>
        <topology evidence="1">Single-pass type I membrane protein</topology>
    </subcellularLocation>
</comment>
<keyword evidence="11" id="KW-0325">Glycoprotein</keyword>
<dbReference type="GO" id="GO:0005886">
    <property type="term" value="C:plasma membrane"/>
    <property type="evidence" value="ECO:0007669"/>
    <property type="project" value="UniProtKB-SubCell"/>
</dbReference>
<organism evidence="21 22">
    <name type="scientific">Thamnophis sirtalis</name>
    <dbReference type="NCBI Taxonomy" id="35019"/>
    <lineage>
        <taxon>Eukaryota</taxon>
        <taxon>Metazoa</taxon>
        <taxon>Chordata</taxon>
        <taxon>Craniata</taxon>
        <taxon>Vertebrata</taxon>
        <taxon>Euteleostomi</taxon>
        <taxon>Lepidosauria</taxon>
        <taxon>Squamata</taxon>
        <taxon>Bifurcata</taxon>
        <taxon>Unidentata</taxon>
        <taxon>Episquamata</taxon>
        <taxon>Toxicofera</taxon>
        <taxon>Serpentes</taxon>
        <taxon>Colubroidea</taxon>
        <taxon>Colubridae</taxon>
        <taxon>Natricinae</taxon>
        <taxon>Thamnophis</taxon>
    </lineage>
</organism>
<dbReference type="FunFam" id="2.60.40.10:FF:000332">
    <property type="entry name" value="neuronal cell adhesion molecule isoform X2"/>
    <property type="match status" value="1"/>
</dbReference>
<evidence type="ECO:0000256" key="3">
    <source>
        <dbReference type="ARBA" id="ARBA00022475"/>
    </source>
</evidence>
<dbReference type="AlphaFoldDB" id="A0A6I9YEH0"/>
<dbReference type="Pfam" id="PF07679">
    <property type="entry name" value="I-set"/>
    <property type="match status" value="3"/>
</dbReference>
<evidence type="ECO:0000256" key="12">
    <source>
        <dbReference type="ARBA" id="ARBA00023319"/>
    </source>
</evidence>
<dbReference type="Proteomes" id="UP000504617">
    <property type="component" value="Unplaced"/>
</dbReference>
<evidence type="ECO:0000256" key="14">
    <source>
        <dbReference type="ARBA" id="ARBA00080256"/>
    </source>
</evidence>
<evidence type="ECO:0000313" key="22">
    <source>
        <dbReference type="RefSeq" id="XP_013922400.1"/>
    </source>
</evidence>
<evidence type="ECO:0000256" key="2">
    <source>
        <dbReference type="ARBA" id="ARBA00008588"/>
    </source>
</evidence>
<dbReference type="FunFam" id="2.60.40.10:FF:000347">
    <property type="entry name" value="Neuronal cell adhesion molecule"/>
    <property type="match status" value="1"/>
</dbReference>
<dbReference type="InterPro" id="IPR013098">
    <property type="entry name" value="Ig_I-set"/>
</dbReference>
<dbReference type="GO" id="GO:0007155">
    <property type="term" value="P:cell adhesion"/>
    <property type="evidence" value="ECO:0007669"/>
    <property type="project" value="UniProtKB-KW"/>
</dbReference>
<evidence type="ECO:0000256" key="13">
    <source>
        <dbReference type="ARBA" id="ARBA00068417"/>
    </source>
</evidence>
<feature type="domain" description="Fibronectin type-III" evidence="20">
    <location>
        <begin position="733"/>
        <end position="830"/>
    </location>
</feature>
<evidence type="ECO:0000256" key="7">
    <source>
        <dbReference type="ARBA" id="ARBA00022889"/>
    </source>
</evidence>
<feature type="domain" description="Ig-like" evidence="19">
    <location>
        <begin position="40"/>
        <end position="131"/>
    </location>
</feature>
<evidence type="ECO:0000256" key="11">
    <source>
        <dbReference type="ARBA" id="ARBA00023180"/>
    </source>
</evidence>
<dbReference type="InterPro" id="IPR003961">
    <property type="entry name" value="FN3_dom"/>
</dbReference>
<dbReference type="CTD" id="4897"/>
<dbReference type="OrthoDB" id="6244967at2759"/>
<dbReference type="FunFam" id="2.60.40.10:FF:000238">
    <property type="entry name" value="Neuronal cell adhesion molecule"/>
    <property type="match status" value="1"/>
</dbReference>
<evidence type="ECO:0000256" key="6">
    <source>
        <dbReference type="ARBA" id="ARBA00022737"/>
    </source>
</evidence>
<comment type="similarity">
    <text evidence="2">Belongs to the immunoglobulin superfamily. L1/neurofascin/NgCAM family.</text>
</comment>
<dbReference type="SMART" id="SM00408">
    <property type="entry name" value="IGc2"/>
    <property type="match status" value="6"/>
</dbReference>
<feature type="compositionally biased region" description="Polar residues" evidence="16">
    <location>
        <begin position="1170"/>
        <end position="1186"/>
    </location>
</feature>
<evidence type="ECO:0000256" key="10">
    <source>
        <dbReference type="ARBA" id="ARBA00023157"/>
    </source>
</evidence>
<feature type="domain" description="Ig-like" evidence="19">
    <location>
        <begin position="542"/>
        <end position="629"/>
    </location>
</feature>
<evidence type="ECO:0000313" key="21">
    <source>
        <dbReference type="Proteomes" id="UP000504617"/>
    </source>
</evidence>
<feature type="domain" description="Fibronectin type-III" evidence="20">
    <location>
        <begin position="835"/>
        <end position="937"/>
    </location>
</feature>
<feature type="compositionally biased region" description="Basic and acidic residues" evidence="16">
    <location>
        <begin position="1081"/>
        <end position="1101"/>
    </location>
</feature>
<dbReference type="GeneID" id="106549307"/>
<feature type="domain" description="Fibronectin type-III" evidence="20">
    <location>
        <begin position="636"/>
        <end position="731"/>
    </location>
</feature>
<keyword evidence="12" id="KW-0393">Immunoglobulin domain</keyword>
<evidence type="ECO:0000256" key="18">
    <source>
        <dbReference type="SAM" id="SignalP"/>
    </source>
</evidence>
<dbReference type="Pfam" id="PF13927">
    <property type="entry name" value="Ig_3"/>
    <property type="match status" value="2"/>
</dbReference>
<feature type="signal peptide" evidence="18">
    <location>
        <begin position="1"/>
        <end position="23"/>
    </location>
</feature>
<feature type="domain" description="Ig-like" evidence="19">
    <location>
        <begin position="265"/>
        <end position="353"/>
    </location>
</feature>
<keyword evidence="8 17" id="KW-1133">Transmembrane helix</keyword>
<dbReference type="SUPFAM" id="SSF48726">
    <property type="entry name" value="Immunoglobulin"/>
    <property type="match status" value="6"/>
</dbReference>
<feature type="domain" description="Ig-like" evidence="19">
    <location>
        <begin position="142"/>
        <end position="232"/>
    </location>
</feature>
<keyword evidence="9 17" id="KW-0472">Membrane</keyword>
<keyword evidence="21" id="KW-1185">Reference proteome</keyword>
<dbReference type="InterPro" id="IPR036179">
    <property type="entry name" value="Ig-like_dom_sf"/>
</dbReference>